<keyword evidence="2" id="KW-0812">Transmembrane</keyword>
<dbReference type="Proteomes" id="UP000199086">
    <property type="component" value="Unassembled WGS sequence"/>
</dbReference>
<reference evidence="3 4" key="1">
    <citation type="submission" date="2016-06" db="EMBL/GenBank/DDBJ databases">
        <authorList>
            <person name="Olsen C.W."/>
            <person name="Carey S."/>
            <person name="Hinshaw L."/>
            <person name="Karasin A.I."/>
        </authorList>
    </citation>
    <scope>NUCLEOTIDE SEQUENCE [LARGE SCALE GENOMIC DNA]</scope>
    <source>
        <strain evidence="3 4">LZ-22</strain>
    </source>
</reference>
<protein>
    <submittedName>
        <fullName evidence="3">Uncharacterized protein</fullName>
    </submittedName>
</protein>
<evidence type="ECO:0000256" key="2">
    <source>
        <dbReference type="SAM" id="Phobius"/>
    </source>
</evidence>
<organism evidence="3 4">
    <name type="scientific">Raineyella antarctica</name>
    <dbReference type="NCBI Taxonomy" id="1577474"/>
    <lineage>
        <taxon>Bacteria</taxon>
        <taxon>Bacillati</taxon>
        <taxon>Actinomycetota</taxon>
        <taxon>Actinomycetes</taxon>
        <taxon>Propionibacteriales</taxon>
        <taxon>Propionibacteriaceae</taxon>
        <taxon>Raineyella</taxon>
    </lineage>
</organism>
<keyword evidence="2" id="KW-1133">Transmembrane helix</keyword>
<dbReference type="STRING" id="1577474.GA0111570_104100"/>
<gene>
    <name evidence="3" type="ORF">GA0111570_104100</name>
</gene>
<proteinExistence type="predicted"/>
<dbReference type="EMBL" id="FMYF01000004">
    <property type="protein sequence ID" value="SDB83164.1"/>
    <property type="molecule type" value="Genomic_DNA"/>
</dbReference>
<feature type="transmembrane region" description="Helical" evidence="2">
    <location>
        <begin position="145"/>
        <end position="167"/>
    </location>
</feature>
<feature type="transmembrane region" description="Helical" evidence="2">
    <location>
        <begin position="12"/>
        <end position="33"/>
    </location>
</feature>
<dbReference type="OrthoDB" id="3388334at2"/>
<name>A0A1G6GMJ7_9ACTN</name>
<keyword evidence="4" id="KW-1185">Reference proteome</keyword>
<evidence type="ECO:0000313" key="4">
    <source>
        <dbReference type="Proteomes" id="UP000199086"/>
    </source>
</evidence>
<feature type="compositionally biased region" description="Gly residues" evidence="1">
    <location>
        <begin position="55"/>
        <end position="76"/>
    </location>
</feature>
<evidence type="ECO:0000256" key="1">
    <source>
        <dbReference type="SAM" id="MobiDB-lite"/>
    </source>
</evidence>
<feature type="region of interest" description="Disordered" evidence="1">
    <location>
        <begin position="43"/>
        <end position="86"/>
    </location>
</feature>
<dbReference type="RefSeq" id="WP_092608574.1">
    <property type="nucleotide sequence ID" value="NZ_FMYF01000004.1"/>
</dbReference>
<keyword evidence="2" id="KW-0472">Membrane</keyword>
<sequence length="170" mass="17333">MPDLVHLLLDTGVMIAFGAVAVLPGSPLVTWVFRRIDRADAGRALSAAPERPEGIGSGPTGGPGQPGADTPGGAGTPPGQESPASLQAAGSILRGGRWIGNLERLAVFVSIAAGYPNGVAVSVAVKALARYPELKATTSAAAERFIIGTFVSVLWACAWAGTARWALTLY</sequence>
<dbReference type="AlphaFoldDB" id="A0A1G6GMJ7"/>
<accession>A0A1G6GMJ7</accession>
<evidence type="ECO:0000313" key="3">
    <source>
        <dbReference type="EMBL" id="SDB83164.1"/>
    </source>
</evidence>